<dbReference type="RefSeq" id="WP_181867899.1">
    <property type="nucleotide sequence ID" value="NZ_JACEQY010000064.1"/>
</dbReference>
<dbReference type="Gene3D" id="3.30.70.120">
    <property type="match status" value="1"/>
</dbReference>
<feature type="region of interest" description="Disordered" evidence="2">
    <location>
        <begin position="74"/>
        <end position="118"/>
    </location>
</feature>
<comment type="similarity">
    <text evidence="1">Belongs to the CutA family.</text>
</comment>
<sequence length="118" mass="12960">MTDYVQVLTATETREQAMELARPVVAPRLAAGAQIIGPMISALWHQGEFRTGEKWQLLLKTRMDKYAELYSNASPLSHRASSTRKVQGRSATAVFSRRSNSPGWHGGSPDSSRAVNSS</sequence>
<protein>
    <submittedName>
        <fullName evidence="3">Divalent-cation tolerance protein CutA</fullName>
    </submittedName>
</protein>
<evidence type="ECO:0000313" key="3">
    <source>
        <dbReference type="EMBL" id="MBA4866508.1"/>
    </source>
</evidence>
<dbReference type="EMBL" id="JACEQY010000064">
    <property type="protein sequence ID" value="MBA4866508.1"/>
    <property type="molecule type" value="Genomic_DNA"/>
</dbReference>
<gene>
    <name evidence="3" type="ORF">H1V43_35385</name>
</gene>
<feature type="compositionally biased region" description="Polar residues" evidence="2">
    <location>
        <begin position="74"/>
        <end position="85"/>
    </location>
</feature>
<dbReference type="Pfam" id="PF03091">
    <property type="entry name" value="CutA1"/>
    <property type="match status" value="1"/>
</dbReference>
<evidence type="ECO:0000313" key="4">
    <source>
        <dbReference type="Proteomes" id="UP000586976"/>
    </source>
</evidence>
<accession>A0A7W2D838</accession>
<dbReference type="SUPFAM" id="SSF54913">
    <property type="entry name" value="GlnB-like"/>
    <property type="match status" value="1"/>
</dbReference>
<dbReference type="InterPro" id="IPR011322">
    <property type="entry name" value="N-reg_PII-like_a/b"/>
</dbReference>
<dbReference type="InterPro" id="IPR004323">
    <property type="entry name" value="Ion_tolerance_CutA"/>
</dbReference>
<evidence type="ECO:0000256" key="2">
    <source>
        <dbReference type="SAM" id="MobiDB-lite"/>
    </source>
</evidence>
<name>A0A7W2D838_9ACTN</name>
<organism evidence="3 4">
    <name type="scientific">Streptomyces himalayensis subsp. aureolus</name>
    <dbReference type="NCBI Taxonomy" id="2758039"/>
    <lineage>
        <taxon>Bacteria</taxon>
        <taxon>Bacillati</taxon>
        <taxon>Actinomycetota</taxon>
        <taxon>Actinomycetes</taxon>
        <taxon>Kitasatosporales</taxon>
        <taxon>Streptomycetaceae</taxon>
        <taxon>Streptomyces</taxon>
        <taxon>Streptomyces himalayensis</taxon>
    </lineage>
</organism>
<dbReference type="GO" id="GO:0010038">
    <property type="term" value="P:response to metal ion"/>
    <property type="evidence" value="ECO:0007669"/>
    <property type="project" value="InterPro"/>
</dbReference>
<dbReference type="AlphaFoldDB" id="A0A7W2D838"/>
<keyword evidence="4" id="KW-1185">Reference proteome</keyword>
<comment type="caution">
    <text evidence="3">The sequence shown here is derived from an EMBL/GenBank/DDBJ whole genome shotgun (WGS) entry which is preliminary data.</text>
</comment>
<feature type="compositionally biased region" description="Polar residues" evidence="2">
    <location>
        <begin position="109"/>
        <end position="118"/>
    </location>
</feature>
<proteinExistence type="inferred from homology"/>
<dbReference type="Proteomes" id="UP000586976">
    <property type="component" value="Unassembled WGS sequence"/>
</dbReference>
<dbReference type="InterPro" id="IPR015867">
    <property type="entry name" value="N-reg_PII/ATP_PRibTrfase_C"/>
</dbReference>
<reference evidence="3 4" key="1">
    <citation type="submission" date="2020-07" db="EMBL/GenBank/DDBJ databases">
        <title>Streptomyces isolated from Indian soil.</title>
        <authorList>
            <person name="Mandal S."/>
            <person name="Maiti P.K."/>
        </authorList>
    </citation>
    <scope>NUCLEOTIDE SEQUENCE [LARGE SCALE GENOMIC DNA]</scope>
    <source>
        <strain evidence="3 4">PSKA54</strain>
    </source>
</reference>
<evidence type="ECO:0000256" key="1">
    <source>
        <dbReference type="ARBA" id="ARBA00010169"/>
    </source>
</evidence>